<gene>
    <name evidence="2" type="ORF">BRAPAZ1V2_A09P11380.2</name>
</gene>
<keyword evidence="1" id="KW-0812">Transmembrane</keyword>
<dbReference type="EMBL" id="LS974625">
    <property type="protein sequence ID" value="CAG7860671.1"/>
    <property type="molecule type" value="Genomic_DNA"/>
</dbReference>
<organism evidence="2 3">
    <name type="scientific">Brassica campestris</name>
    <name type="common">Field mustard</name>
    <dbReference type="NCBI Taxonomy" id="3711"/>
    <lineage>
        <taxon>Eukaryota</taxon>
        <taxon>Viridiplantae</taxon>
        <taxon>Streptophyta</taxon>
        <taxon>Embryophyta</taxon>
        <taxon>Tracheophyta</taxon>
        <taxon>Spermatophyta</taxon>
        <taxon>Magnoliopsida</taxon>
        <taxon>eudicotyledons</taxon>
        <taxon>Gunneridae</taxon>
        <taxon>Pentapetalae</taxon>
        <taxon>rosids</taxon>
        <taxon>malvids</taxon>
        <taxon>Brassicales</taxon>
        <taxon>Brassicaceae</taxon>
        <taxon>Brassiceae</taxon>
        <taxon>Brassica</taxon>
    </lineage>
</organism>
<evidence type="ECO:0000256" key="1">
    <source>
        <dbReference type="SAM" id="Phobius"/>
    </source>
</evidence>
<sequence length="127" mass="14456">MILRVPDSSFTKEFPKGRVSDDQILCSAVLVLCLVLNSLLLFCNGGISSRYVRRFEGTSLSRGKITVPFNILTYLLVMHPLQSNTKLFKIKPEQDQQNINHSLDTISFLVYPKKDLRYVCLASFINN</sequence>
<accession>A0A8D9FXU1</accession>
<evidence type="ECO:0000313" key="3">
    <source>
        <dbReference type="Proteomes" id="UP000694005"/>
    </source>
</evidence>
<keyword evidence="1" id="KW-1133">Transmembrane helix</keyword>
<protein>
    <submittedName>
        <fullName evidence="2">Uncharacterized protein</fullName>
    </submittedName>
</protein>
<reference evidence="2 3" key="1">
    <citation type="submission" date="2021-07" db="EMBL/GenBank/DDBJ databases">
        <authorList>
            <consortium name="Genoscope - CEA"/>
            <person name="William W."/>
        </authorList>
    </citation>
    <scope>NUCLEOTIDE SEQUENCE [LARGE SCALE GENOMIC DNA]</scope>
</reference>
<dbReference type="Proteomes" id="UP000694005">
    <property type="component" value="Chromosome A09"/>
</dbReference>
<name>A0A8D9FXU1_BRACM</name>
<evidence type="ECO:0000313" key="2">
    <source>
        <dbReference type="EMBL" id="CAG7860671.1"/>
    </source>
</evidence>
<proteinExistence type="predicted"/>
<feature type="transmembrane region" description="Helical" evidence="1">
    <location>
        <begin position="24"/>
        <end position="44"/>
    </location>
</feature>
<keyword evidence="1" id="KW-0472">Membrane</keyword>
<dbReference type="AlphaFoldDB" id="A0A8D9FXU1"/>
<dbReference type="Gramene" id="A09p11380.2_BraZ1">
    <property type="protein sequence ID" value="A09p11380.2_BraZ1.CDS.1"/>
    <property type="gene ID" value="A09g11380.2_BraZ1"/>
</dbReference>